<gene>
    <name evidence="2" type="ORF">BAUCODRAFT_403077</name>
</gene>
<feature type="region of interest" description="Disordered" evidence="1">
    <location>
        <begin position="8"/>
        <end position="33"/>
    </location>
</feature>
<dbReference type="GeneID" id="19113966"/>
<dbReference type="Proteomes" id="UP000011761">
    <property type="component" value="Unassembled WGS sequence"/>
</dbReference>
<reference evidence="2 3" key="1">
    <citation type="journal article" date="2012" name="PLoS Pathog.">
        <title>Diverse lifestyles and strategies of plant pathogenesis encoded in the genomes of eighteen Dothideomycetes fungi.</title>
        <authorList>
            <person name="Ohm R.A."/>
            <person name="Feau N."/>
            <person name="Henrissat B."/>
            <person name="Schoch C.L."/>
            <person name="Horwitz B.A."/>
            <person name="Barry K.W."/>
            <person name="Condon B.J."/>
            <person name="Copeland A.C."/>
            <person name="Dhillon B."/>
            <person name="Glaser F."/>
            <person name="Hesse C.N."/>
            <person name="Kosti I."/>
            <person name="LaButti K."/>
            <person name="Lindquist E.A."/>
            <person name="Lucas S."/>
            <person name="Salamov A.A."/>
            <person name="Bradshaw R.E."/>
            <person name="Ciuffetti L."/>
            <person name="Hamelin R.C."/>
            <person name="Kema G.H.J."/>
            <person name="Lawrence C."/>
            <person name="Scott J.A."/>
            <person name="Spatafora J.W."/>
            <person name="Turgeon B.G."/>
            <person name="de Wit P.J.G.M."/>
            <person name="Zhong S."/>
            <person name="Goodwin S.B."/>
            <person name="Grigoriev I.V."/>
        </authorList>
    </citation>
    <scope>NUCLEOTIDE SEQUENCE [LARGE SCALE GENOMIC DNA]</scope>
    <source>
        <strain evidence="2 3">UAMH 10762</strain>
    </source>
</reference>
<dbReference type="RefSeq" id="XP_007674721.1">
    <property type="nucleotide sequence ID" value="XM_007676531.1"/>
</dbReference>
<name>M2N1E1_BAUPA</name>
<protein>
    <submittedName>
        <fullName evidence="2">Uncharacterized protein</fullName>
    </submittedName>
</protein>
<feature type="compositionally biased region" description="Polar residues" evidence="1">
    <location>
        <begin position="8"/>
        <end position="29"/>
    </location>
</feature>
<sequence length="181" mass="19917">MLVRLHVQHNSLSTSSPYEHSNCPSQTRSGPHLASSAVMASTSESIMEVDYYTQNFQAMQVELQTVPNEIAEAKKKLYEAQRRVSLSSLSGKFGADAEAKKAANLVNIFHSLGLSGVLDMYLIQKTIIMYTINHEESGITTRALKSLDSLEKALATQAGTHDLDAVRNHYYTHARQTSASS</sequence>
<keyword evidence="3" id="KW-1185">Reference proteome</keyword>
<dbReference type="KEGG" id="bcom:BAUCODRAFT_403077"/>
<organism evidence="2 3">
    <name type="scientific">Baudoinia panamericana (strain UAMH 10762)</name>
    <name type="common">Angels' share fungus</name>
    <name type="synonym">Baudoinia compniacensis (strain UAMH 10762)</name>
    <dbReference type="NCBI Taxonomy" id="717646"/>
    <lineage>
        <taxon>Eukaryota</taxon>
        <taxon>Fungi</taxon>
        <taxon>Dikarya</taxon>
        <taxon>Ascomycota</taxon>
        <taxon>Pezizomycotina</taxon>
        <taxon>Dothideomycetes</taxon>
        <taxon>Dothideomycetidae</taxon>
        <taxon>Mycosphaerellales</taxon>
        <taxon>Teratosphaeriaceae</taxon>
        <taxon>Baudoinia</taxon>
    </lineage>
</organism>
<dbReference type="AlphaFoldDB" id="M2N1E1"/>
<proteinExistence type="predicted"/>
<accession>M2N1E1</accession>
<evidence type="ECO:0000313" key="2">
    <source>
        <dbReference type="EMBL" id="EMC97758.1"/>
    </source>
</evidence>
<evidence type="ECO:0000313" key="3">
    <source>
        <dbReference type="Proteomes" id="UP000011761"/>
    </source>
</evidence>
<dbReference type="HOGENOM" id="CLU_1488743_0_0_1"/>
<dbReference type="EMBL" id="KB445553">
    <property type="protein sequence ID" value="EMC97758.1"/>
    <property type="molecule type" value="Genomic_DNA"/>
</dbReference>
<evidence type="ECO:0000256" key="1">
    <source>
        <dbReference type="SAM" id="MobiDB-lite"/>
    </source>
</evidence>